<name>A0A1M2VMF0_TRAPU</name>
<evidence type="ECO:0000313" key="7">
    <source>
        <dbReference type="Proteomes" id="UP000184267"/>
    </source>
</evidence>
<keyword evidence="4 5" id="KW-0472">Membrane</keyword>
<protein>
    <submittedName>
        <fullName evidence="6">Uncharacterized protein</fullName>
    </submittedName>
</protein>
<evidence type="ECO:0000256" key="1">
    <source>
        <dbReference type="ARBA" id="ARBA00004141"/>
    </source>
</evidence>
<keyword evidence="2 5" id="KW-0812">Transmembrane</keyword>
<accession>A0A1M2VMF0</accession>
<keyword evidence="3 5" id="KW-1133">Transmembrane helix</keyword>
<dbReference type="AlphaFoldDB" id="A0A1M2VMF0"/>
<reference evidence="6 7" key="1">
    <citation type="submission" date="2016-10" db="EMBL/GenBank/DDBJ databases">
        <title>Genome sequence of the basidiomycete white-rot fungus Trametes pubescens.</title>
        <authorList>
            <person name="Makela M.R."/>
            <person name="Granchi Z."/>
            <person name="Peng M."/>
            <person name="De Vries R.P."/>
            <person name="Grigoriev I."/>
            <person name="Riley R."/>
            <person name="Hilden K."/>
        </authorList>
    </citation>
    <scope>NUCLEOTIDE SEQUENCE [LARGE SCALE GENOMIC DNA]</scope>
    <source>
        <strain evidence="6 7">FBCC735</strain>
    </source>
</reference>
<dbReference type="STRING" id="154538.A0A1M2VMF0"/>
<comment type="caution">
    <text evidence="6">The sequence shown here is derived from an EMBL/GenBank/DDBJ whole genome shotgun (WGS) entry which is preliminary data.</text>
</comment>
<dbReference type="EMBL" id="MNAD01001012">
    <property type="protein sequence ID" value="OJT08774.1"/>
    <property type="molecule type" value="Genomic_DNA"/>
</dbReference>
<proteinExistence type="predicted"/>
<gene>
    <name evidence="6" type="ORF">TRAPUB_329</name>
</gene>
<dbReference type="Proteomes" id="UP000184267">
    <property type="component" value="Unassembled WGS sequence"/>
</dbReference>
<feature type="non-terminal residue" evidence="6">
    <location>
        <position position="111"/>
    </location>
</feature>
<dbReference type="Pfam" id="PF01040">
    <property type="entry name" value="UbiA"/>
    <property type="match status" value="1"/>
</dbReference>
<feature type="transmembrane region" description="Helical" evidence="5">
    <location>
        <begin position="53"/>
        <end position="72"/>
    </location>
</feature>
<dbReference type="InterPro" id="IPR000537">
    <property type="entry name" value="UbiA_prenyltransferase"/>
</dbReference>
<keyword evidence="7" id="KW-1185">Reference proteome</keyword>
<evidence type="ECO:0000256" key="4">
    <source>
        <dbReference type="ARBA" id="ARBA00023136"/>
    </source>
</evidence>
<comment type="subcellular location">
    <subcellularLocation>
        <location evidence="1">Membrane</location>
        <topology evidence="1">Multi-pass membrane protein</topology>
    </subcellularLocation>
</comment>
<evidence type="ECO:0000256" key="2">
    <source>
        <dbReference type="ARBA" id="ARBA00022692"/>
    </source>
</evidence>
<dbReference type="GO" id="GO:0016020">
    <property type="term" value="C:membrane"/>
    <property type="evidence" value="ECO:0007669"/>
    <property type="project" value="UniProtKB-SubCell"/>
</dbReference>
<evidence type="ECO:0000313" key="6">
    <source>
        <dbReference type="EMBL" id="OJT08774.1"/>
    </source>
</evidence>
<dbReference type="OrthoDB" id="434972at2759"/>
<dbReference type="OMA" id="TNAWEAN"/>
<feature type="transmembrane region" description="Helical" evidence="5">
    <location>
        <begin position="78"/>
        <end position="95"/>
    </location>
</feature>
<evidence type="ECO:0000256" key="3">
    <source>
        <dbReference type="ARBA" id="ARBA00022989"/>
    </source>
</evidence>
<dbReference type="GO" id="GO:0016765">
    <property type="term" value="F:transferase activity, transferring alkyl or aryl (other than methyl) groups"/>
    <property type="evidence" value="ECO:0007669"/>
    <property type="project" value="InterPro"/>
</dbReference>
<organism evidence="6 7">
    <name type="scientific">Trametes pubescens</name>
    <name type="common">White-rot fungus</name>
    <dbReference type="NCBI Taxonomy" id="154538"/>
    <lineage>
        <taxon>Eukaryota</taxon>
        <taxon>Fungi</taxon>
        <taxon>Dikarya</taxon>
        <taxon>Basidiomycota</taxon>
        <taxon>Agaricomycotina</taxon>
        <taxon>Agaricomycetes</taxon>
        <taxon>Polyporales</taxon>
        <taxon>Polyporaceae</taxon>
        <taxon>Trametes</taxon>
    </lineage>
</organism>
<sequence length="111" mass="12546">MQTLGGIGTPSRFGMHLMNAGAIFTTIQMQDFKDVEGDDAIGRRTLPIVYPTGSRVLTSVLIPLWSLVITNAWEANQAFSAVMLALGLYIGYRIMRRRTRESDRLSYVWYK</sequence>
<evidence type="ECO:0000256" key="5">
    <source>
        <dbReference type="SAM" id="Phobius"/>
    </source>
</evidence>